<protein>
    <recommendedName>
        <fullName evidence="1">SMP-30/Gluconolactonase/LRE-like region domain-containing protein</fullName>
    </recommendedName>
</protein>
<sequence>MTIYSTQGRKNAHIDVPTAQTGNVCFAGRDLKTLLITALKPCTRCPCGQKDCGKTLID</sequence>
<dbReference type="Pfam" id="PF08450">
    <property type="entry name" value="SGL"/>
    <property type="match status" value="1"/>
</dbReference>
<dbReference type="Gene3D" id="2.120.10.30">
    <property type="entry name" value="TolB, C-terminal domain"/>
    <property type="match status" value="1"/>
</dbReference>
<gene>
    <name evidence="2" type="ORF">DDQ68_02320</name>
</gene>
<name>A0A2Z3GE25_9BACT</name>
<dbReference type="InterPro" id="IPR011042">
    <property type="entry name" value="6-blade_b-propeller_TolB-like"/>
</dbReference>
<evidence type="ECO:0000313" key="3">
    <source>
        <dbReference type="Proteomes" id="UP000245999"/>
    </source>
</evidence>
<keyword evidence="3" id="KW-1185">Reference proteome</keyword>
<dbReference type="RefSeq" id="WP_109654465.1">
    <property type="nucleotide sequence ID" value="NZ_CP029145.1"/>
</dbReference>
<dbReference type="InterPro" id="IPR013658">
    <property type="entry name" value="SGL"/>
</dbReference>
<dbReference type="EMBL" id="CP029145">
    <property type="protein sequence ID" value="AWM31723.1"/>
    <property type="molecule type" value="Genomic_DNA"/>
</dbReference>
<dbReference type="Proteomes" id="UP000245999">
    <property type="component" value="Chromosome"/>
</dbReference>
<dbReference type="AlphaFoldDB" id="A0A2Z3GE25"/>
<evidence type="ECO:0000313" key="2">
    <source>
        <dbReference type="EMBL" id="AWM31723.1"/>
    </source>
</evidence>
<evidence type="ECO:0000259" key="1">
    <source>
        <dbReference type="Pfam" id="PF08450"/>
    </source>
</evidence>
<proteinExistence type="predicted"/>
<accession>A0A2Z3GE25</accession>
<reference evidence="3" key="1">
    <citation type="submission" date="2018-04" db="EMBL/GenBank/DDBJ databases">
        <title>Complete genome of Antarctic heterotrophic bacterium Hymenobacter nivis.</title>
        <authorList>
            <person name="Terashima M."/>
        </authorList>
    </citation>
    <scope>NUCLEOTIDE SEQUENCE [LARGE SCALE GENOMIC DNA]</scope>
    <source>
        <strain evidence="3">NBRC 111535</strain>
    </source>
</reference>
<organism evidence="2 3">
    <name type="scientific">Hymenobacter nivis</name>
    <dbReference type="NCBI Taxonomy" id="1850093"/>
    <lineage>
        <taxon>Bacteria</taxon>
        <taxon>Pseudomonadati</taxon>
        <taxon>Bacteroidota</taxon>
        <taxon>Cytophagia</taxon>
        <taxon>Cytophagales</taxon>
        <taxon>Hymenobacteraceae</taxon>
        <taxon>Hymenobacter</taxon>
    </lineage>
</organism>
<dbReference type="KEGG" id="hnv:DDQ68_02320"/>
<feature type="domain" description="SMP-30/Gluconolactonase/LRE-like region" evidence="1">
    <location>
        <begin position="3"/>
        <end position="38"/>
    </location>
</feature>
<dbReference type="OrthoDB" id="241638at2"/>